<reference evidence="9" key="1">
    <citation type="submission" date="2017-02" db="EMBL/GenBank/DDBJ databases">
        <authorList>
            <person name="Varghese N."/>
            <person name="Submissions S."/>
        </authorList>
    </citation>
    <scope>NUCLEOTIDE SEQUENCE [LARGE SCALE GENOMIC DNA]</scope>
    <source>
        <strain evidence="9">ATCC BAA-73</strain>
    </source>
</reference>
<dbReference type="SMART" id="SM00842">
    <property type="entry name" value="FtsA"/>
    <property type="match status" value="1"/>
</dbReference>
<dbReference type="InterPro" id="IPR020823">
    <property type="entry name" value="Cell_div_FtsA"/>
</dbReference>
<evidence type="ECO:0000313" key="8">
    <source>
        <dbReference type="EMBL" id="SJZ35685.1"/>
    </source>
</evidence>
<dbReference type="InterPro" id="IPR043129">
    <property type="entry name" value="ATPase_NBD"/>
</dbReference>
<keyword evidence="2 5" id="KW-0132">Cell division</keyword>
<feature type="domain" description="SHS2" evidence="7">
    <location>
        <begin position="7"/>
        <end position="195"/>
    </location>
</feature>
<comment type="subcellular location">
    <subcellularLocation>
        <location evidence="5">Cell membrane</location>
        <topology evidence="5">Peripheral membrane protein</topology>
        <orientation evidence="5">Cytoplasmic side</orientation>
    </subcellularLocation>
    <text evidence="5">Localizes to the Z ring in an FtsZ-dependent manner. Targeted to the membrane through a conserved C-terminal amphipathic helix.</text>
</comment>
<dbReference type="EMBL" id="FUWM01000005">
    <property type="protein sequence ID" value="SJZ35685.1"/>
    <property type="molecule type" value="Genomic_DNA"/>
</dbReference>
<evidence type="ECO:0000256" key="6">
    <source>
        <dbReference type="PIRNR" id="PIRNR003101"/>
    </source>
</evidence>
<dbReference type="GO" id="GO:0009898">
    <property type="term" value="C:cytoplasmic side of plasma membrane"/>
    <property type="evidence" value="ECO:0007669"/>
    <property type="project" value="UniProtKB-UniRule"/>
</dbReference>
<dbReference type="Proteomes" id="UP000190625">
    <property type="component" value="Unassembled WGS sequence"/>
</dbReference>
<dbReference type="PANTHER" id="PTHR32432">
    <property type="entry name" value="CELL DIVISION PROTEIN FTSA-RELATED"/>
    <property type="match status" value="1"/>
</dbReference>
<dbReference type="GO" id="GO:0043093">
    <property type="term" value="P:FtsZ-dependent cytokinesis"/>
    <property type="evidence" value="ECO:0007669"/>
    <property type="project" value="UniProtKB-UniRule"/>
</dbReference>
<keyword evidence="3 5" id="KW-0472">Membrane</keyword>
<dbReference type="InterPro" id="IPR050696">
    <property type="entry name" value="FtsA/MreB"/>
</dbReference>
<evidence type="ECO:0000313" key="9">
    <source>
        <dbReference type="Proteomes" id="UP000190625"/>
    </source>
</evidence>
<dbReference type="AlphaFoldDB" id="A0A1T4K075"/>
<name>A0A1T4K075_9FIRM</name>
<dbReference type="NCBIfam" id="TIGR01174">
    <property type="entry name" value="ftsA"/>
    <property type="match status" value="1"/>
</dbReference>
<dbReference type="GO" id="GO:0032153">
    <property type="term" value="C:cell division site"/>
    <property type="evidence" value="ECO:0007669"/>
    <property type="project" value="UniProtKB-UniRule"/>
</dbReference>
<evidence type="ECO:0000256" key="2">
    <source>
        <dbReference type="ARBA" id="ARBA00022618"/>
    </source>
</evidence>
<dbReference type="PANTHER" id="PTHR32432:SF4">
    <property type="entry name" value="CELL DIVISION PROTEIN FTSA"/>
    <property type="match status" value="1"/>
</dbReference>
<dbReference type="Gene3D" id="3.30.1490.110">
    <property type="match status" value="1"/>
</dbReference>
<keyword evidence="1 5" id="KW-1003">Cell membrane</keyword>
<evidence type="ECO:0000256" key="3">
    <source>
        <dbReference type="ARBA" id="ARBA00023136"/>
    </source>
</evidence>
<dbReference type="HAMAP" id="MF_02033">
    <property type="entry name" value="FtsA"/>
    <property type="match status" value="1"/>
</dbReference>
<comment type="subunit">
    <text evidence="5">Self-interacts. Interacts with FtsZ.</text>
</comment>
<dbReference type="RefSeq" id="WP_078809035.1">
    <property type="nucleotide sequence ID" value="NZ_FUWM01000005.1"/>
</dbReference>
<organism evidence="8 9">
    <name type="scientific">Selenihalanaerobacter shriftii</name>
    <dbReference type="NCBI Taxonomy" id="142842"/>
    <lineage>
        <taxon>Bacteria</taxon>
        <taxon>Bacillati</taxon>
        <taxon>Bacillota</taxon>
        <taxon>Clostridia</taxon>
        <taxon>Halanaerobiales</taxon>
        <taxon>Halobacteroidaceae</taxon>
        <taxon>Selenihalanaerobacter</taxon>
    </lineage>
</organism>
<comment type="function">
    <text evidence="5 6">Cell division protein that is involved in the assembly of the Z ring. May serve as a membrane anchor for the Z ring.</text>
</comment>
<accession>A0A1T4K075</accession>
<evidence type="ECO:0000256" key="4">
    <source>
        <dbReference type="ARBA" id="ARBA00023306"/>
    </source>
</evidence>
<dbReference type="STRING" id="142842.SAMN02745118_00524"/>
<gene>
    <name evidence="5" type="primary">ftsA</name>
    <name evidence="8" type="ORF">SAMN02745118_00524</name>
</gene>
<dbReference type="InterPro" id="IPR003494">
    <property type="entry name" value="SHS2_FtsA"/>
</dbReference>
<comment type="similarity">
    <text evidence="5 6">Belongs to the FtsA/MreB family.</text>
</comment>
<proteinExistence type="inferred from homology"/>
<evidence type="ECO:0000256" key="1">
    <source>
        <dbReference type="ARBA" id="ARBA00022475"/>
    </source>
</evidence>
<evidence type="ECO:0000259" key="7">
    <source>
        <dbReference type="SMART" id="SM00842"/>
    </source>
</evidence>
<evidence type="ECO:0000256" key="5">
    <source>
        <dbReference type="HAMAP-Rule" id="MF_02033"/>
    </source>
</evidence>
<keyword evidence="9" id="KW-1185">Reference proteome</keyword>
<dbReference type="Pfam" id="PF02491">
    <property type="entry name" value="SHS2_FTSA"/>
    <property type="match status" value="1"/>
</dbReference>
<sequence>MTERRIITGLDIGTTKICAIIAEVSNDEILDIIGIGTSPSVGLRKGVVVDIDDTVNSIETAIMNAERMAGIEVDSVYVGIAGSHISSINSHGVVAITGEDKEISQEDIDRVIEASQIVAIPPERKILHVLPRGFVIDGCQNIKHPLGMSGVRLEVETHIVTGSITSIENLIKSVHKVGIDVEDVVLEPLAASQAVLSNSEKELGVVLVDIGGGTTDVAIFKDGSIWYTSVLPVGGDHITSDIAVGLRTPITTAEEIKISDGYASADMVSEDEEVEVLTTSGQDFKKVSRKLLCEIIEPRVDEMFTLVQQEIKESGYDGLLPAGIVITGGASLMKRLAELASDKLELPVRRGIPKKADDLADFASNNIYKVGKQEANISEGSTAIFATGIGLVCYGSEQEPEQPIIKKGQKKEGMNNLLNRVRGWFEDVF</sequence>
<dbReference type="CDD" id="cd24048">
    <property type="entry name" value="ASKHA_NBD_FtsA"/>
    <property type="match status" value="1"/>
</dbReference>
<dbReference type="OrthoDB" id="9768127at2"/>
<keyword evidence="4 5" id="KW-0131">Cell cycle</keyword>
<dbReference type="Gene3D" id="3.30.420.40">
    <property type="match status" value="2"/>
</dbReference>
<protein>
    <recommendedName>
        <fullName evidence="5 6">Cell division protein FtsA</fullName>
    </recommendedName>
</protein>
<dbReference type="Pfam" id="PF14450">
    <property type="entry name" value="FtsA"/>
    <property type="match status" value="1"/>
</dbReference>
<dbReference type="PIRSF" id="PIRSF003101">
    <property type="entry name" value="FtsA"/>
    <property type="match status" value="1"/>
</dbReference>
<dbReference type="SUPFAM" id="SSF53067">
    <property type="entry name" value="Actin-like ATPase domain"/>
    <property type="match status" value="2"/>
</dbReference>